<dbReference type="SUPFAM" id="SSF51735">
    <property type="entry name" value="NAD(P)-binding Rossmann-fold domains"/>
    <property type="match status" value="1"/>
</dbReference>
<evidence type="ECO:0000256" key="2">
    <source>
        <dbReference type="ARBA" id="ARBA00023002"/>
    </source>
</evidence>
<accession>A0ABS7K1A9</accession>
<reference evidence="4 5" key="1">
    <citation type="submission" date="2020-07" db="EMBL/GenBank/DDBJ databases">
        <title>Fungal Genomes of the International Space Station.</title>
        <authorList>
            <person name="Seuylemezian A."/>
            <person name="Singh N.K."/>
            <person name="Wood J."/>
            <person name="Venkateswaran K."/>
        </authorList>
    </citation>
    <scope>NUCLEOTIDE SEQUENCE [LARGE SCALE GENOMIC DNA]</scope>
    <source>
        <strain evidence="4 5">PL-B2</strain>
    </source>
</reference>
<comment type="caution">
    <text evidence="4">The sequence shown here is derived from an EMBL/GenBank/DDBJ whole genome shotgun (WGS) entry which is preliminary data.</text>
</comment>
<dbReference type="Proteomes" id="UP000769780">
    <property type="component" value="Unassembled WGS sequence"/>
</dbReference>
<dbReference type="NCBIfam" id="NF005372">
    <property type="entry name" value="PRK06914.1"/>
    <property type="match status" value="1"/>
</dbReference>
<dbReference type="InterPro" id="IPR051911">
    <property type="entry name" value="SDR_oxidoreductase"/>
</dbReference>
<dbReference type="EMBL" id="JACWFH010000007">
    <property type="protein sequence ID" value="MBY0096037.1"/>
    <property type="molecule type" value="Genomic_DNA"/>
</dbReference>
<keyword evidence="2" id="KW-0560">Oxidoreductase</keyword>
<evidence type="ECO:0000313" key="5">
    <source>
        <dbReference type="Proteomes" id="UP000769780"/>
    </source>
</evidence>
<dbReference type="CDD" id="cd05374">
    <property type="entry name" value="17beta-HSD-like_SDR_c"/>
    <property type="match status" value="1"/>
</dbReference>
<organism evidence="4 5">
    <name type="scientific">Mesobacillus maritimus</name>
    <dbReference type="NCBI Taxonomy" id="1643336"/>
    <lineage>
        <taxon>Bacteria</taxon>
        <taxon>Bacillati</taxon>
        <taxon>Bacillota</taxon>
        <taxon>Bacilli</taxon>
        <taxon>Bacillales</taxon>
        <taxon>Bacillaceae</taxon>
        <taxon>Mesobacillus</taxon>
    </lineage>
</organism>
<dbReference type="PRINTS" id="PR00081">
    <property type="entry name" value="GDHRDH"/>
</dbReference>
<name>A0ABS7K1A9_9BACI</name>
<dbReference type="InterPro" id="IPR002347">
    <property type="entry name" value="SDR_fam"/>
</dbReference>
<proteinExistence type="inferred from homology"/>
<protein>
    <submittedName>
        <fullName evidence="4">SDR family oxidoreductase</fullName>
    </submittedName>
</protein>
<evidence type="ECO:0000313" key="4">
    <source>
        <dbReference type="EMBL" id="MBY0096037.1"/>
    </source>
</evidence>
<gene>
    <name evidence="4" type="ORF">H0185_04360</name>
</gene>
<evidence type="ECO:0000256" key="1">
    <source>
        <dbReference type="ARBA" id="ARBA00006484"/>
    </source>
</evidence>
<dbReference type="Gene3D" id="3.40.50.720">
    <property type="entry name" value="NAD(P)-binding Rossmann-like Domain"/>
    <property type="match status" value="1"/>
</dbReference>
<sequence length="301" mass="33480">MNAWIRRLNLYPLKWKESSQKENDVLKKTAIVTGASNGFGLLSVLELAKNDFHVIATMRNLDKGVALLDMAKSLELSSSIQLETLDVTSPESTQELKTVVEKLDSVDVLVNNAGMAIGGTSEELTLEDYRRQFETNFFGVIAVTQAVLPLMRANHRGRIINMSSISGRIGFPGLSPYTASKHALEGYSESLRLELAPFGIDVVLVEPGSYKTNIWSGMDEVELTEKSPYFNYMKTLKNEIERGKSNHGNPVEIAKLVAQIASQPQKPKLRYPIGKGVKANILLKKFLPWKMLESAILKKLQ</sequence>
<evidence type="ECO:0000256" key="3">
    <source>
        <dbReference type="RuleBase" id="RU000363"/>
    </source>
</evidence>
<dbReference type="PRINTS" id="PR00080">
    <property type="entry name" value="SDRFAMILY"/>
</dbReference>
<dbReference type="Pfam" id="PF00106">
    <property type="entry name" value="adh_short"/>
    <property type="match status" value="1"/>
</dbReference>
<comment type="similarity">
    <text evidence="1 3">Belongs to the short-chain dehydrogenases/reductases (SDR) family.</text>
</comment>
<dbReference type="PANTHER" id="PTHR43976">
    <property type="entry name" value="SHORT CHAIN DEHYDROGENASE"/>
    <property type="match status" value="1"/>
</dbReference>
<dbReference type="InterPro" id="IPR036291">
    <property type="entry name" value="NAD(P)-bd_dom_sf"/>
</dbReference>
<keyword evidence="5" id="KW-1185">Reference proteome</keyword>
<dbReference type="PROSITE" id="PS00061">
    <property type="entry name" value="ADH_SHORT"/>
    <property type="match status" value="1"/>
</dbReference>
<dbReference type="InterPro" id="IPR020904">
    <property type="entry name" value="Sc_DH/Rdtase_CS"/>
</dbReference>
<dbReference type="PANTHER" id="PTHR43976:SF16">
    <property type="entry name" value="SHORT-CHAIN DEHYDROGENASE_REDUCTASE FAMILY PROTEIN"/>
    <property type="match status" value="1"/>
</dbReference>